<dbReference type="EMBL" id="JAANQT010000117">
    <property type="protein sequence ID" value="KAG1314360.1"/>
    <property type="molecule type" value="Genomic_DNA"/>
</dbReference>
<dbReference type="InterPro" id="IPR046347">
    <property type="entry name" value="bZIP_sf"/>
</dbReference>
<evidence type="ECO:0000313" key="4">
    <source>
        <dbReference type="EMBL" id="KAG1314360.1"/>
    </source>
</evidence>
<evidence type="ECO:0000313" key="5">
    <source>
        <dbReference type="Proteomes" id="UP000716291"/>
    </source>
</evidence>
<keyword evidence="1" id="KW-0175">Coiled coil</keyword>
<feature type="domain" description="BZIP" evidence="3">
    <location>
        <begin position="150"/>
        <end position="187"/>
    </location>
</feature>
<keyword evidence="5" id="KW-1185">Reference proteome</keyword>
<dbReference type="InterPro" id="IPR004827">
    <property type="entry name" value="bZIP"/>
</dbReference>
<organism evidence="4 5">
    <name type="scientific">Rhizopus oryzae</name>
    <name type="common">Mucormycosis agent</name>
    <name type="synonym">Rhizopus arrhizus var. delemar</name>
    <dbReference type="NCBI Taxonomy" id="64495"/>
    <lineage>
        <taxon>Eukaryota</taxon>
        <taxon>Fungi</taxon>
        <taxon>Fungi incertae sedis</taxon>
        <taxon>Mucoromycota</taxon>
        <taxon>Mucoromycotina</taxon>
        <taxon>Mucoromycetes</taxon>
        <taxon>Mucorales</taxon>
        <taxon>Mucorineae</taxon>
        <taxon>Rhizopodaceae</taxon>
        <taxon>Rhizopus</taxon>
    </lineage>
</organism>
<comment type="caution">
    <text evidence="4">The sequence shown here is derived from an EMBL/GenBank/DDBJ whole genome shotgun (WGS) entry which is preliminary data.</text>
</comment>
<sequence length="235" mass="26350">MNSSCADNFMNFDTLDDWLEKDLQESGLLTVNPEPLSKNSKLTTPSQVLMASPPISECTPRLDPLSDISTPAMKYEPLTPIDTPKVESKGDMTPTTPPIDVQSFIKALALLGSAQQQNNDMEVVINDNNKRERSESLDKTLSHEELLALKRQRNTDAARRSRQRKAIKMEALEKKVLELEIANERLRLRAAIAESNKASIEAKEKSSKVRILELERQLANAHRILLQTGFNEITA</sequence>
<dbReference type="Gene3D" id="3.30.160.60">
    <property type="entry name" value="Classic Zinc Finger"/>
    <property type="match status" value="1"/>
</dbReference>
<proteinExistence type="predicted"/>
<dbReference type="PROSITE" id="PS00036">
    <property type="entry name" value="BZIP_BASIC"/>
    <property type="match status" value="1"/>
</dbReference>
<accession>A0A9P6XIA2</accession>
<evidence type="ECO:0000259" key="3">
    <source>
        <dbReference type="PROSITE" id="PS50217"/>
    </source>
</evidence>
<dbReference type="OrthoDB" id="2243142at2759"/>
<evidence type="ECO:0000256" key="2">
    <source>
        <dbReference type="SAM" id="MobiDB-lite"/>
    </source>
</evidence>
<dbReference type="PROSITE" id="PS50217">
    <property type="entry name" value="BZIP"/>
    <property type="match status" value="1"/>
</dbReference>
<dbReference type="Proteomes" id="UP000716291">
    <property type="component" value="Unassembled WGS sequence"/>
</dbReference>
<dbReference type="SUPFAM" id="SSF57959">
    <property type="entry name" value="Leucine zipper domain"/>
    <property type="match status" value="1"/>
</dbReference>
<feature type="coiled-coil region" evidence="1">
    <location>
        <begin position="162"/>
        <end position="203"/>
    </location>
</feature>
<dbReference type="Pfam" id="PF07716">
    <property type="entry name" value="bZIP_2"/>
    <property type="match status" value="1"/>
</dbReference>
<protein>
    <recommendedName>
        <fullName evidence="3">BZIP domain-containing protein</fullName>
    </recommendedName>
</protein>
<evidence type="ECO:0000256" key="1">
    <source>
        <dbReference type="SAM" id="Coils"/>
    </source>
</evidence>
<reference evidence="4" key="1">
    <citation type="journal article" date="2020" name="Microb. Genom.">
        <title>Genetic diversity of clinical and environmental Mucorales isolates obtained from an investigation of mucormycosis cases among solid organ transplant recipients.</title>
        <authorList>
            <person name="Nguyen M.H."/>
            <person name="Kaul D."/>
            <person name="Muto C."/>
            <person name="Cheng S.J."/>
            <person name="Richter R.A."/>
            <person name="Bruno V.M."/>
            <person name="Liu G."/>
            <person name="Beyhan S."/>
            <person name="Sundermann A.J."/>
            <person name="Mounaud S."/>
            <person name="Pasculle A.W."/>
            <person name="Nierman W.C."/>
            <person name="Driscoll E."/>
            <person name="Cumbie R."/>
            <person name="Clancy C.J."/>
            <person name="Dupont C.L."/>
        </authorList>
    </citation>
    <scope>NUCLEOTIDE SEQUENCE</scope>
    <source>
        <strain evidence="4">GL11</strain>
    </source>
</reference>
<feature type="region of interest" description="Disordered" evidence="2">
    <location>
        <begin position="70"/>
        <end position="93"/>
    </location>
</feature>
<dbReference type="GO" id="GO:0003700">
    <property type="term" value="F:DNA-binding transcription factor activity"/>
    <property type="evidence" value="ECO:0007669"/>
    <property type="project" value="InterPro"/>
</dbReference>
<dbReference type="AlphaFoldDB" id="A0A9P6XIA2"/>
<name>A0A9P6XIA2_RHIOR</name>
<gene>
    <name evidence="4" type="ORF">G6F64_001517</name>
</gene>
<dbReference type="CDD" id="cd12193">
    <property type="entry name" value="bZIP_GCN4"/>
    <property type="match status" value="1"/>
</dbReference>